<sequence>MEYSEENDELKLTDWFNNAGLEPNNSEKLQYFHKIQEVLLRKSPNLLPKYLSNVLNFTTDKSADVKKALVGFIEELCKIRESYLPIIMVNLYMLLCDESIPVQKRVIQATITIYRKMLAWLCKAPHITEDMNAAWKQLTQIKQEITNMIDSDNDGVRTSAVKFLECVILLQTYPDEIENKKRNDFSLDDVPLTLKIARRRKLEEEASTLFEVLLKFHNSPHISSANLLTCLGVLTNLAKTRAEFMSKVVSAILTLYRNLPPTLSTTQVNSVRKKLKTELTSLLKYPGAYEYADQITPMLLELGCTQNDINKMLPRAEERRRYSKRTLSFESLQLHQAKRQKIDMQIDVDAEESKDKKLTAQEINEKYIEEKLSLEKVAEIIEASLVKLPEYMPPNFNKDYEKFVKGGTVGNKDVIIMLLATLLTESGLGPGGSIVEKSEDKGKKRDRETDEDRGDEDKNKKEKSKLPRVKTLKLGEITKPIDKDIKENLLVDSVKRLLSCEQIMNKILHQKIVSTLAACFCPVVKETIITYLINDLRSHIDIALAWLFEEYSIMQGFSRKPPLRNEGKIDQSYNILLCTLVSTASNDSFILSKILLEAPLVTDQALDQIKVLCRDEKRCEWVLALLKELILSKPPKQLTFLNVLLLFSTYEQNIVRESALKHILELHKREDLKIIIEEFARMNLEFLKLKRPPEGLCGFNQGRLKSESWSDDFIKACLLPFISLLPADQVLIHDLASIYIQTSADIKRIILRLLDAPIKSMGMESTELLKLMKECPKGSETMVTRIIHILTEKELPSTELVQIVRDLYNSKVSDVRFLIPVLNGLSRKEVIEVLPKLIKLNPIVVKEVFNRLLGSHGESPISPTELMVSLHIIDSSKADLKTVIKATSLCLQENQIFTQEVLAVVLQQLMEQTPLPTLLMRTVIQALRSYPRLSGFVMNILQRLIIKQVWKHKVVWEGFIKCCQRTKPQSFAVLMQLPPPQLTEALKMCPELREPLKEHLLSLTEGQLAHIPSSVQEILLNPFRQPLDQTLITGVIAPLPVPPPEQAALSATVAVDTMVPPPVDGATLVSEPLPPGME</sequence>
<evidence type="ECO:0000256" key="3">
    <source>
        <dbReference type="ARBA" id="ARBA00023242"/>
    </source>
</evidence>
<evidence type="ECO:0000313" key="7">
    <source>
        <dbReference type="EMBL" id="KAK9879646.1"/>
    </source>
</evidence>
<dbReference type="EMBL" id="JARQZJ010000062">
    <property type="protein sequence ID" value="KAK9879646.1"/>
    <property type="molecule type" value="Genomic_DNA"/>
</dbReference>
<feature type="domain" description="Symplekin C-terminal" evidence="6">
    <location>
        <begin position="814"/>
        <end position="989"/>
    </location>
</feature>
<dbReference type="PANTHER" id="PTHR15245:SF20">
    <property type="entry name" value="SYMPLEKIN"/>
    <property type="match status" value="1"/>
</dbReference>
<dbReference type="PANTHER" id="PTHR15245">
    <property type="entry name" value="SYMPLEKIN-RELATED"/>
    <property type="match status" value="1"/>
</dbReference>
<dbReference type="InterPro" id="IPR016024">
    <property type="entry name" value="ARM-type_fold"/>
</dbReference>
<accession>A0AAW1UIV1</accession>
<evidence type="ECO:0000256" key="2">
    <source>
        <dbReference type="ARBA" id="ARBA00022664"/>
    </source>
</evidence>
<protein>
    <recommendedName>
        <fullName evidence="9">Symplekin</fullName>
    </recommendedName>
</protein>
<dbReference type="AlphaFoldDB" id="A0AAW1UIV1"/>
<keyword evidence="3" id="KW-0539">Nucleus</keyword>
<dbReference type="InterPro" id="IPR021850">
    <property type="entry name" value="Symplekin/Pta1"/>
</dbReference>
<comment type="subcellular location">
    <subcellularLocation>
        <location evidence="1">Nucleus</location>
    </subcellularLocation>
</comment>
<evidence type="ECO:0000259" key="6">
    <source>
        <dbReference type="Pfam" id="PF12295"/>
    </source>
</evidence>
<evidence type="ECO:0000256" key="1">
    <source>
        <dbReference type="ARBA" id="ARBA00004123"/>
    </source>
</evidence>
<dbReference type="GO" id="GO:0005847">
    <property type="term" value="C:mRNA cleavage and polyadenylation specificity factor complex"/>
    <property type="evidence" value="ECO:0007669"/>
    <property type="project" value="TreeGrafter"/>
</dbReference>
<dbReference type="InterPro" id="IPR032460">
    <property type="entry name" value="Symplekin/Pta1_N"/>
</dbReference>
<dbReference type="SUPFAM" id="SSF48371">
    <property type="entry name" value="ARM repeat"/>
    <property type="match status" value="2"/>
</dbReference>
<evidence type="ECO:0008006" key="9">
    <source>
        <dbReference type="Google" id="ProtNLM"/>
    </source>
</evidence>
<feature type="domain" description="Symplekin/Pta1 N-terminal" evidence="5">
    <location>
        <begin position="101"/>
        <end position="320"/>
    </location>
</feature>
<feature type="compositionally biased region" description="Basic and acidic residues" evidence="4">
    <location>
        <begin position="436"/>
        <end position="460"/>
    </location>
</feature>
<evidence type="ECO:0000259" key="5">
    <source>
        <dbReference type="Pfam" id="PF11935"/>
    </source>
</evidence>
<dbReference type="Pfam" id="PF11935">
    <property type="entry name" value="SYMPK_PTA1_N"/>
    <property type="match status" value="1"/>
</dbReference>
<comment type="caution">
    <text evidence="7">The sequence shown here is derived from an EMBL/GenBank/DDBJ whole genome shotgun (WGS) entry which is preliminary data.</text>
</comment>
<dbReference type="Pfam" id="PF12295">
    <property type="entry name" value="Symplekin_C"/>
    <property type="match status" value="1"/>
</dbReference>
<proteinExistence type="predicted"/>
<dbReference type="InterPro" id="IPR011989">
    <property type="entry name" value="ARM-like"/>
</dbReference>
<dbReference type="InterPro" id="IPR022075">
    <property type="entry name" value="Symplekin_C"/>
</dbReference>
<dbReference type="Gene3D" id="1.25.10.10">
    <property type="entry name" value="Leucine-rich Repeat Variant"/>
    <property type="match status" value="1"/>
</dbReference>
<evidence type="ECO:0000256" key="4">
    <source>
        <dbReference type="SAM" id="MobiDB-lite"/>
    </source>
</evidence>
<keyword evidence="8" id="KW-1185">Reference proteome</keyword>
<name>A0AAW1UIV1_9CUCU</name>
<reference evidence="7 8" key="1">
    <citation type="submission" date="2023-03" db="EMBL/GenBank/DDBJ databases">
        <title>Genome insight into feeding habits of ladybird beetles.</title>
        <authorList>
            <person name="Li H.-S."/>
            <person name="Huang Y.-H."/>
            <person name="Pang H."/>
        </authorList>
    </citation>
    <scope>NUCLEOTIDE SEQUENCE [LARGE SCALE GENOMIC DNA]</scope>
    <source>
        <strain evidence="7">SYSU_2023b</strain>
        <tissue evidence="7">Whole body</tissue>
    </source>
</reference>
<dbReference type="GO" id="GO:0006397">
    <property type="term" value="P:mRNA processing"/>
    <property type="evidence" value="ECO:0007669"/>
    <property type="project" value="UniProtKB-KW"/>
</dbReference>
<dbReference type="Proteomes" id="UP001431783">
    <property type="component" value="Unassembled WGS sequence"/>
</dbReference>
<feature type="region of interest" description="Disordered" evidence="4">
    <location>
        <begin position="431"/>
        <end position="465"/>
    </location>
</feature>
<evidence type="ECO:0000313" key="8">
    <source>
        <dbReference type="Proteomes" id="UP001431783"/>
    </source>
</evidence>
<gene>
    <name evidence="7" type="ORF">WA026_006711</name>
</gene>
<keyword evidence="2" id="KW-0507">mRNA processing</keyword>
<organism evidence="7 8">
    <name type="scientific">Henosepilachna vigintioctopunctata</name>
    <dbReference type="NCBI Taxonomy" id="420089"/>
    <lineage>
        <taxon>Eukaryota</taxon>
        <taxon>Metazoa</taxon>
        <taxon>Ecdysozoa</taxon>
        <taxon>Arthropoda</taxon>
        <taxon>Hexapoda</taxon>
        <taxon>Insecta</taxon>
        <taxon>Pterygota</taxon>
        <taxon>Neoptera</taxon>
        <taxon>Endopterygota</taxon>
        <taxon>Coleoptera</taxon>
        <taxon>Polyphaga</taxon>
        <taxon>Cucujiformia</taxon>
        <taxon>Coccinelloidea</taxon>
        <taxon>Coccinellidae</taxon>
        <taxon>Epilachninae</taxon>
        <taxon>Epilachnini</taxon>
        <taxon>Henosepilachna</taxon>
    </lineage>
</organism>